<dbReference type="Proteomes" id="UP001150603">
    <property type="component" value="Unassembled WGS sequence"/>
</dbReference>
<dbReference type="EMBL" id="JANBPW010003178">
    <property type="protein sequence ID" value="KAJ1938427.1"/>
    <property type="molecule type" value="Genomic_DNA"/>
</dbReference>
<gene>
    <name evidence="1" type="ORF">FBU59_004440</name>
</gene>
<proteinExistence type="predicted"/>
<evidence type="ECO:0000313" key="2">
    <source>
        <dbReference type="Proteomes" id="UP001150603"/>
    </source>
</evidence>
<protein>
    <submittedName>
        <fullName evidence="1">Uncharacterized protein</fullName>
    </submittedName>
</protein>
<sequence length="322" mass="36297">MGLSDNEGGSGRPEFYHDDDDDIATTKPGAPAEDLVEDDIDDLDMSELGNKVWLVKVPKFLADKWRDVDGSGKEIGKVRIFDKPDSKGNSISLILPDTAENSEIPKDYNLRVVNNQVQNMLIFSELRDPKEVLKPTSTLANKPVPTALTGTIHHECTVTPTFNEKYQDIMRRRTVEAGKPIRSVRLLSDHGRNTSMFKQGDNSDFVTAHKKPTGDSRMARMDRKDLMDLLFSAFERYPYWSFKGLVEQTKQPAAFLKEVLADVAILNKRGPYAATYSIKPEFRNSTNTAPDMQPMMQQPQPMDAADLDDDANFDEDEDFEDV</sequence>
<evidence type="ECO:0000313" key="1">
    <source>
        <dbReference type="EMBL" id="KAJ1938427.1"/>
    </source>
</evidence>
<name>A0ACC1J5P2_9FUNG</name>
<reference evidence="1" key="1">
    <citation type="submission" date="2022-07" db="EMBL/GenBank/DDBJ databases">
        <title>Phylogenomic reconstructions and comparative analyses of Kickxellomycotina fungi.</title>
        <authorList>
            <person name="Reynolds N.K."/>
            <person name="Stajich J.E."/>
            <person name="Barry K."/>
            <person name="Grigoriev I.V."/>
            <person name="Crous P."/>
            <person name="Smith M.E."/>
        </authorList>
    </citation>
    <scope>NUCLEOTIDE SEQUENCE</scope>
    <source>
        <strain evidence="1">NRRL 5244</strain>
    </source>
</reference>
<accession>A0ACC1J5P2</accession>
<comment type="caution">
    <text evidence="1">The sequence shown here is derived from an EMBL/GenBank/DDBJ whole genome shotgun (WGS) entry which is preliminary data.</text>
</comment>
<keyword evidence="2" id="KW-1185">Reference proteome</keyword>
<organism evidence="1 2">
    <name type="scientific">Linderina macrospora</name>
    <dbReference type="NCBI Taxonomy" id="4868"/>
    <lineage>
        <taxon>Eukaryota</taxon>
        <taxon>Fungi</taxon>
        <taxon>Fungi incertae sedis</taxon>
        <taxon>Zoopagomycota</taxon>
        <taxon>Kickxellomycotina</taxon>
        <taxon>Kickxellomycetes</taxon>
        <taxon>Kickxellales</taxon>
        <taxon>Kickxellaceae</taxon>
        <taxon>Linderina</taxon>
    </lineage>
</organism>